<evidence type="ECO:0000256" key="1">
    <source>
        <dbReference type="SAM" id="MobiDB-lite"/>
    </source>
</evidence>
<reference evidence="2 3" key="1">
    <citation type="submission" date="2011-02" db="EMBL/GenBank/DDBJ databases">
        <authorList>
            <person name="Muzny D."/>
            <person name="Qin X."/>
            <person name="Deng J."/>
            <person name="Jiang H."/>
            <person name="Liu Y."/>
            <person name="Qu J."/>
            <person name="Song X.-Z."/>
            <person name="Zhang L."/>
            <person name="Thornton R."/>
            <person name="Coyle M."/>
            <person name="Francisco L."/>
            <person name="Jackson L."/>
            <person name="Javaid M."/>
            <person name="Korchina V."/>
            <person name="Kovar C."/>
            <person name="Mata R."/>
            <person name="Mathew T."/>
            <person name="Ngo R."/>
            <person name="Nguyen L."/>
            <person name="Nguyen N."/>
            <person name="Okwuonu G."/>
            <person name="Ongeri F."/>
            <person name="Pham C."/>
            <person name="Simmons D."/>
            <person name="Wilczek-Boney K."/>
            <person name="Hale W."/>
            <person name="Jakkamsetti A."/>
            <person name="Pham P."/>
            <person name="Ruth R."/>
            <person name="San Lucas F."/>
            <person name="Warren J."/>
            <person name="Zhang J."/>
            <person name="Zhao Z."/>
            <person name="Zhou C."/>
            <person name="Zhu D."/>
            <person name="Lee S."/>
            <person name="Bess C."/>
            <person name="Blankenburg K."/>
            <person name="Forbes L."/>
            <person name="Fu Q."/>
            <person name="Gubbala S."/>
            <person name="Hirani K."/>
            <person name="Jayaseelan J.C."/>
            <person name="Lara F."/>
            <person name="Munidasa M."/>
            <person name="Palculict T."/>
            <person name="Patil S."/>
            <person name="Pu L.-L."/>
            <person name="Saada N."/>
            <person name="Tang L."/>
            <person name="Weissenberger G."/>
            <person name="Zhu Y."/>
            <person name="Hemphill L."/>
            <person name="Shang Y."/>
            <person name="Youmans B."/>
            <person name="Ayvaz T."/>
            <person name="Ross M."/>
            <person name="Santibanez J."/>
            <person name="Aqrawi P."/>
            <person name="Gross S."/>
            <person name="Joshi V."/>
            <person name="Fowler G."/>
            <person name="Nazareth L."/>
            <person name="Reid J."/>
            <person name="Worley K."/>
            <person name="Petrosino J."/>
            <person name="Highlander S."/>
            <person name="Gibbs R."/>
        </authorList>
    </citation>
    <scope>NUCLEOTIDE SEQUENCE [LARGE SCALE GENOMIC DNA]</scope>
    <source>
        <strain evidence="2 3">ATCC BAA-1200</strain>
    </source>
</reference>
<proteinExistence type="predicted"/>
<evidence type="ECO:0000313" key="2">
    <source>
        <dbReference type="EMBL" id="EGF10602.1"/>
    </source>
</evidence>
<feature type="region of interest" description="Disordered" evidence="1">
    <location>
        <begin position="1"/>
        <end position="23"/>
    </location>
</feature>
<dbReference type="HOGENOM" id="CLU_2233631_0_0_4"/>
<sequence>MAKLQTRADAQSIQTSPVSHQEKTVTIPRALAEQASTSLFDFIAFLKHADTIGMTARRLLETGDIQTARYQLELLASLAENVRPPEPHAYALWEAVEAADKAQGC</sequence>
<dbReference type="STRING" id="267212.GCA_001063965_01368"/>
<dbReference type="EMBL" id="AFAY01000035">
    <property type="protein sequence ID" value="EGF10602.1"/>
    <property type="molecule type" value="Genomic_DNA"/>
</dbReference>
<feature type="compositionally biased region" description="Polar residues" evidence="1">
    <location>
        <begin position="8"/>
        <end position="19"/>
    </location>
</feature>
<keyword evidence="3" id="KW-1185">Reference proteome</keyword>
<gene>
    <name evidence="2" type="ORF">HMPREF9123_1812</name>
</gene>
<protein>
    <submittedName>
        <fullName evidence="2">Uncharacterized protein</fullName>
    </submittedName>
</protein>
<evidence type="ECO:0000313" key="3">
    <source>
        <dbReference type="Proteomes" id="UP000004105"/>
    </source>
</evidence>
<comment type="caution">
    <text evidence="2">The sequence shown here is derived from an EMBL/GenBank/DDBJ whole genome shotgun (WGS) entry which is preliminary data.</text>
</comment>
<name>F2BDK6_9NEIS</name>
<dbReference type="Proteomes" id="UP000004105">
    <property type="component" value="Unassembled WGS sequence"/>
</dbReference>
<organism evidence="2 3">
    <name type="scientific">Neisseria bacilliformis ATCC BAA-1200</name>
    <dbReference type="NCBI Taxonomy" id="888742"/>
    <lineage>
        <taxon>Bacteria</taxon>
        <taxon>Pseudomonadati</taxon>
        <taxon>Pseudomonadota</taxon>
        <taxon>Betaproteobacteria</taxon>
        <taxon>Neisseriales</taxon>
        <taxon>Neisseriaceae</taxon>
        <taxon>Neisseria</taxon>
    </lineage>
</organism>
<dbReference type="AlphaFoldDB" id="F2BDK6"/>
<dbReference type="RefSeq" id="WP_007342818.1">
    <property type="nucleotide sequence ID" value="NZ_GL878494.1"/>
</dbReference>
<accession>F2BDK6</accession>